<evidence type="ECO:0000259" key="2">
    <source>
        <dbReference type="Pfam" id="PF00171"/>
    </source>
</evidence>
<comment type="caution">
    <text evidence="3">The sequence shown here is derived from an EMBL/GenBank/DDBJ whole genome shotgun (WGS) entry which is preliminary data.</text>
</comment>
<evidence type="ECO:0000313" key="4">
    <source>
        <dbReference type="Proteomes" id="UP001153076"/>
    </source>
</evidence>
<protein>
    <recommendedName>
        <fullName evidence="2">Aldehyde dehydrogenase domain-containing protein</fullName>
    </recommendedName>
</protein>
<dbReference type="Gene3D" id="3.40.309.10">
    <property type="entry name" value="Aldehyde Dehydrogenase, Chain A, domain 2"/>
    <property type="match status" value="1"/>
</dbReference>
<dbReference type="PANTHER" id="PTHR43353:SF5">
    <property type="entry name" value="SUCCINATE-SEMIALDEHYDE DEHYDROGENASE, MITOCHONDRIAL"/>
    <property type="match status" value="1"/>
</dbReference>
<evidence type="ECO:0000313" key="3">
    <source>
        <dbReference type="EMBL" id="KAJ8445773.1"/>
    </source>
</evidence>
<dbReference type="InterPro" id="IPR015590">
    <property type="entry name" value="Aldehyde_DH_dom"/>
</dbReference>
<dbReference type="GO" id="GO:0009450">
    <property type="term" value="P:gamma-aminobutyric acid catabolic process"/>
    <property type="evidence" value="ECO:0007669"/>
    <property type="project" value="TreeGrafter"/>
</dbReference>
<feature type="domain" description="Aldehyde dehydrogenase" evidence="2">
    <location>
        <begin position="8"/>
        <end position="173"/>
    </location>
</feature>
<dbReference type="OrthoDB" id="310895at2759"/>
<keyword evidence="4" id="KW-1185">Reference proteome</keyword>
<dbReference type="Proteomes" id="UP001153076">
    <property type="component" value="Unassembled WGS sequence"/>
</dbReference>
<dbReference type="PANTHER" id="PTHR43353">
    <property type="entry name" value="SUCCINATE-SEMIALDEHYDE DEHYDROGENASE, MITOCHONDRIAL"/>
    <property type="match status" value="1"/>
</dbReference>
<proteinExistence type="predicted"/>
<dbReference type="InterPro" id="IPR050740">
    <property type="entry name" value="Aldehyde_DH_Superfamily"/>
</dbReference>
<dbReference type="GO" id="GO:0004777">
    <property type="term" value="F:succinate-semialdehyde dehydrogenase (NAD+) activity"/>
    <property type="evidence" value="ECO:0007669"/>
    <property type="project" value="TreeGrafter"/>
</dbReference>
<dbReference type="InterPro" id="IPR016163">
    <property type="entry name" value="Ald_DH_C"/>
</dbReference>
<evidence type="ECO:0000256" key="1">
    <source>
        <dbReference type="ARBA" id="ARBA00023002"/>
    </source>
</evidence>
<reference evidence="3" key="1">
    <citation type="submission" date="2022-04" db="EMBL/GenBank/DDBJ databases">
        <title>Carnegiea gigantea Genome sequencing and assembly v2.</title>
        <authorList>
            <person name="Copetti D."/>
            <person name="Sanderson M.J."/>
            <person name="Burquez A."/>
            <person name="Wojciechowski M.F."/>
        </authorList>
    </citation>
    <scope>NUCLEOTIDE SEQUENCE</scope>
    <source>
        <strain evidence="3">SGP5-SGP5p</strain>
        <tissue evidence="3">Aerial part</tissue>
    </source>
</reference>
<dbReference type="EMBL" id="JAKOGI010000072">
    <property type="protein sequence ID" value="KAJ8445773.1"/>
    <property type="molecule type" value="Genomic_DNA"/>
</dbReference>
<accession>A0A9Q1KN09</accession>
<dbReference type="AlphaFoldDB" id="A0A9Q1KN09"/>
<organism evidence="3 4">
    <name type="scientific">Carnegiea gigantea</name>
    <dbReference type="NCBI Taxonomy" id="171969"/>
    <lineage>
        <taxon>Eukaryota</taxon>
        <taxon>Viridiplantae</taxon>
        <taxon>Streptophyta</taxon>
        <taxon>Embryophyta</taxon>
        <taxon>Tracheophyta</taxon>
        <taxon>Spermatophyta</taxon>
        <taxon>Magnoliopsida</taxon>
        <taxon>eudicotyledons</taxon>
        <taxon>Gunneridae</taxon>
        <taxon>Pentapetalae</taxon>
        <taxon>Caryophyllales</taxon>
        <taxon>Cactineae</taxon>
        <taxon>Cactaceae</taxon>
        <taxon>Cactoideae</taxon>
        <taxon>Echinocereeae</taxon>
        <taxon>Carnegiea</taxon>
    </lineage>
</organism>
<keyword evidence="1" id="KW-0560">Oxidoreductase</keyword>
<name>A0A9Q1KN09_9CARY</name>
<sequence length="187" mass="20208">MSSTPQPGIYEKFANAFSNAVEKLQVGDGFVDGVAQGPLINEAAVQKGAKVLLGGKRHRLGGTFYEPTVLADAKSEMLMTREEIFGPVAPLVPFKTDEDAIRMANDTNAGLAAYIFTTSIQRSWRVTEALEYGIVGVNEGIVSNEVTPFGGFKQSGLGREGSKYGMDEYLEVSNMTELASWDCHVSM</sequence>
<dbReference type="InterPro" id="IPR016161">
    <property type="entry name" value="Ald_DH/histidinol_DH"/>
</dbReference>
<dbReference type="FunFam" id="3.40.605.10:FF:000026">
    <property type="entry name" value="Aldehyde dehydrogenase, putative"/>
    <property type="match status" value="1"/>
</dbReference>
<dbReference type="SUPFAM" id="SSF53720">
    <property type="entry name" value="ALDH-like"/>
    <property type="match status" value="1"/>
</dbReference>
<gene>
    <name evidence="3" type="ORF">Cgig2_026100</name>
</gene>
<dbReference type="Pfam" id="PF00171">
    <property type="entry name" value="Aldedh"/>
    <property type="match status" value="1"/>
</dbReference>